<organism evidence="2 3">
    <name type="scientific">Encephalitozoon hellem</name>
    <name type="common">Microsporidian parasite</name>
    <dbReference type="NCBI Taxonomy" id="27973"/>
    <lineage>
        <taxon>Eukaryota</taxon>
        <taxon>Fungi</taxon>
        <taxon>Fungi incertae sedis</taxon>
        <taxon>Microsporidia</taxon>
        <taxon>Unikaryonidae</taxon>
        <taxon>Encephalitozoon</taxon>
    </lineage>
</organism>
<evidence type="ECO:0008006" key="4">
    <source>
        <dbReference type="Google" id="ProtNLM"/>
    </source>
</evidence>
<proteinExistence type="predicted"/>
<evidence type="ECO:0000313" key="2">
    <source>
        <dbReference type="EMBL" id="WEL38380.1"/>
    </source>
</evidence>
<sequence length="400" mass="46694">MVYRIDKKSIKRLYLSRNAKSSHVRSSLITLVEIGNPYLTFMLYAMFQDMLPEMSCPAPFGILMESSKIVSYMVGRIIGKDVAFEPREERSSDRWSESDYIEVMRFLLSLERTNRRLSYIDQPFILYVVSKISETEKAKLIRFLEVSPLCILVMKTMSTSSLKGIHLEVITFLKAKDMEYEEGFKYVHESSVDFRALRRVFLRSSFPQIQNYFHALVDFCPEMMFGIGKPYTNRMEVFGDPLSIPIKPKLLCAYISACVHFIKRKYRALEQEKNLDVLIKTIYIERILSACPKKRLLKKVIHQMILDTPILVKVIVMRRFPSNLVKRIVRCVPSFHLAYEMSLRILCKNPNDNFYETLVEELLKKYPTESNVKKFGACSHLLSKPLLKRLKYLTDACSSE</sequence>
<keyword evidence="1" id="KW-0812">Transmembrane</keyword>
<evidence type="ECO:0000313" key="3">
    <source>
        <dbReference type="Proteomes" id="UP001217963"/>
    </source>
</evidence>
<keyword evidence="3" id="KW-1185">Reference proteome</keyword>
<name>A0ABY8CM81_ENCHE</name>
<dbReference type="Proteomes" id="UP001217963">
    <property type="component" value="Chromosome IV"/>
</dbReference>
<feature type="transmembrane region" description="Helical" evidence="1">
    <location>
        <begin position="27"/>
        <end position="47"/>
    </location>
</feature>
<evidence type="ECO:0000256" key="1">
    <source>
        <dbReference type="SAM" id="Phobius"/>
    </source>
</evidence>
<dbReference type="EMBL" id="CP119065">
    <property type="protein sequence ID" value="WEL38380.1"/>
    <property type="molecule type" value="Genomic_DNA"/>
</dbReference>
<protein>
    <recommendedName>
        <fullName evidence="4">Symplekin C-terminal domain-containing protein</fullName>
    </recommendedName>
</protein>
<gene>
    <name evidence="2" type="ORF">PFJ87_04g00510</name>
</gene>
<reference evidence="2 3" key="1">
    <citation type="submission" date="2023-02" db="EMBL/GenBank/DDBJ databases">
        <title>Encephalitozoon hellem ATCC 50451 complete genome.</title>
        <authorList>
            <person name="Mascarenhas dos Santos A.C."/>
            <person name="Julian A.T."/>
            <person name="Pombert J.-F."/>
        </authorList>
    </citation>
    <scope>NUCLEOTIDE SEQUENCE [LARGE SCALE GENOMIC DNA]</scope>
    <source>
        <strain evidence="2 3">ATCC 50451</strain>
    </source>
</reference>
<keyword evidence="1" id="KW-0472">Membrane</keyword>
<keyword evidence="1" id="KW-1133">Transmembrane helix</keyword>
<accession>A0ABY8CM81</accession>